<dbReference type="AlphaFoldDB" id="A0A291TBA9"/>
<evidence type="ECO:0000313" key="5">
    <source>
        <dbReference type="Proteomes" id="UP000223709"/>
    </source>
</evidence>
<protein>
    <submittedName>
        <fullName evidence="4">Fumarylacetoacetase</fullName>
    </submittedName>
</protein>
<gene>
    <name evidence="4" type="ORF">CRH10_08815</name>
</gene>
<accession>A0A291TBA9</accession>
<dbReference type="PANTHER" id="PTHR11820:SF7">
    <property type="entry name" value="ACYLPYRUVASE FAHD1, MITOCHONDRIAL"/>
    <property type="match status" value="1"/>
</dbReference>
<dbReference type="FunFam" id="3.90.850.10:FF:000002">
    <property type="entry name" value="2-hydroxyhepta-2,4-diene-1,7-dioate isomerase"/>
    <property type="match status" value="1"/>
</dbReference>
<dbReference type="InterPro" id="IPR036663">
    <property type="entry name" value="Fumarylacetoacetase_C_sf"/>
</dbReference>
<dbReference type="EMBL" id="CP023819">
    <property type="protein sequence ID" value="ATL90389.1"/>
    <property type="molecule type" value="Genomic_DNA"/>
</dbReference>
<evidence type="ECO:0000313" key="4">
    <source>
        <dbReference type="EMBL" id="ATL90389.1"/>
    </source>
</evidence>
<evidence type="ECO:0000259" key="3">
    <source>
        <dbReference type="Pfam" id="PF01557"/>
    </source>
</evidence>
<dbReference type="GO" id="GO:0019752">
    <property type="term" value="P:carboxylic acid metabolic process"/>
    <property type="evidence" value="ECO:0007669"/>
    <property type="project" value="UniProtKB-ARBA"/>
</dbReference>
<sequence>MRFITCRLPDGVEDPAILSEDGRQVWPLSWLGLSYETLSEAIPFLTPQVRYGLSLAIAGIPALPVEAVTLESPIPAPAQDVICLGINYMAHSDEAEKYSAAAFATKHEDAIYFSKRVTRAVPDGGPIEAHTDLVKKLDYECELAVVLGRDARDVPADQTRDYIFGYTILNDVSARDVQTAHKQWYFGKSLDGFTPIGPCIVTADAFADYPPRLGIRSFVNGEKRQDSNTALQIFDIDHVIAELSQGMTLKAGTIIATGTPAGVGMGMDPPQFLKPGDVVRCEIEGIGTLTNPVK</sequence>
<dbReference type="PANTHER" id="PTHR11820">
    <property type="entry name" value="ACYLPYRUVASE"/>
    <property type="match status" value="1"/>
</dbReference>
<dbReference type="SUPFAM" id="SSF56529">
    <property type="entry name" value="FAH"/>
    <property type="match status" value="1"/>
</dbReference>
<evidence type="ECO:0000256" key="1">
    <source>
        <dbReference type="ARBA" id="ARBA00010211"/>
    </source>
</evidence>
<dbReference type="Proteomes" id="UP000223709">
    <property type="component" value="Chromosome"/>
</dbReference>
<reference evidence="4 5" key="1">
    <citation type="submission" date="2017-10" db="EMBL/GenBank/DDBJ databases">
        <title>Complete Genome Sequence of Faecalibacterium prausnitzii isolated from the gut of healthy adult Indian.</title>
        <authorList>
            <person name="Bag S."/>
            <person name="Ghosh T.S."/>
            <person name="Das B."/>
        </authorList>
    </citation>
    <scope>NUCLEOTIDE SEQUENCE [LARGE SCALE GENOMIC DNA]</scope>
    <source>
        <strain evidence="4 5">Indica</strain>
    </source>
</reference>
<dbReference type="GO" id="GO:0016853">
    <property type="term" value="F:isomerase activity"/>
    <property type="evidence" value="ECO:0007669"/>
    <property type="project" value="UniProtKB-ARBA"/>
</dbReference>
<comment type="similarity">
    <text evidence="1">Belongs to the FAH family.</text>
</comment>
<organism evidence="4 5">
    <name type="scientific">Faecalibacterium prausnitzii</name>
    <dbReference type="NCBI Taxonomy" id="853"/>
    <lineage>
        <taxon>Bacteria</taxon>
        <taxon>Bacillati</taxon>
        <taxon>Bacillota</taxon>
        <taxon>Clostridia</taxon>
        <taxon>Eubacteriales</taxon>
        <taxon>Oscillospiraceae</taxon>
        <taxon>Faecalibacterium</taxon>
    </lineage>
</organism>
<dbReference type="RefSeq" id="WP_098924193.1">
    <property type="nucleotide sequence ID" value="NZ_CP023819.1"/>
</dbReference>
<feature type="domain" description="Fumarylacetoacetase-like C-terminal" evidence="3">
    <location>
        <begin position="81"/>
        <end position="293"/>
    </location>
</feature>
<dbReference type="GO" id="GO:0046872">
    <property type="term" value="F:metal ion binding"/>
    <property type="evidence" value="ECO:0007669"/>
    <property type="project" value="UniProtKB-KW"/>
</dbReference>
<evidence type="ECO:0000256" key="2">
    <source>
        <dbReference type="ARBA" id="ARBA00022723"/>
    </source>
</evidence>
<dbReference type="Pfam" id="PF01557">
    <property type="entry name" value="FAA_hydrolase"/>
    <property type="match status" value="1"/>
</dbReference>
<dbReference type="GO" id="GO:0018773">
    <property type="term" value="F:acetylpyruvate hydrolase activity"/>
    <property type="evidence" value="ECO:0007669"/>
    <property type="project" value="TreeGrafter"/>
</dbReference>
<name>A0A291TBA9_9FIRM</name>
<proteinExistence type="inferred from homology"/>
<keyword evidence="2" id="KW-0479">Metal-binding</keyword>
<dbReference type="Gene3D" id="3.90.850.10">
    <property type="entry name" value="Fumarylacetoacetase-like, C-terminal domain"/>
    <property type="match status" value="1"/>
</dbReference>
<dbReference type="InterPro" id="IPR011234">
    <property type="entry name" value="Fumarylacetoacetase-like_C"/>
</dbReference>